<evidence type="ECO:0000256" key="1">
    <source>
        <dbReference type="SAM" id="MobiDB-lite"/>
    </source>
</evidence>
<dbReference type="EMBL" id="BMAO01035332">
    <property type="protein sequence ID" value="GFR03019.1"/>
    <property type="molecule type" value="Genomic_DNA"/>
</dbReference>
<dbReference type="Proteomes" id="UP000887116">
    <property type="component" value="Unassembled WGS sequence"/>
</dbReference>
<accession>A0A8X6HH82</accession>
<name>A0A8X6HH82_TRICU</name>
<feature type="region of interest" description="Disordered" evidence="1">
    <location>
        <begin position="1"/>
        <end position="20"/>
    </location>
</feature>
<comment type="caution">
    <text evidence="2">The sequence shown here is derived from an EMBL/GenBank/DDBJ whole genome shotgun (WGS) entry which is preliminary data.</text>
</comment>
<reference evidence="2" key="1">
    <citation type="submission" date="2020-07" db="EMBL/GenBank/DDBJ databases">
        <title>Multicomponent nature underlies the extraordinary mechanical properties of spider dragline silk.</title>
        <authorList>
            <person name="Kono N."/>
            <person name="Nakamura H."/>
            <person name="Mori M."/>
            <person name="Yoshida Y."/>
            <person name="Ohtoshi R."/>
            <person name="Malay A.D."/>
            <person name="Moran D.A.P."/>
            <person name="Tomita M."/>
            <person name="Numata K."/>
            <person name="Arakawa K."/>
        </authorList>
    </citation>
    <scope>NUCLEOTIDE SEQUENCE</scope>
</reference>
<gene>
    <name evidence="2" type="ORF">TNCT_111271</name>
</gene>
<keyword evidence="3" id="KW-1185">Reference proteome</keyword>
<organism evidence="2 3">
    <name type="scientific">Trichonephila clavata</name>
    <name type="common">Joro spider</name>
    <name type="synonym">Nephila clavata</name>
    <dbReference type="NCBI Taxonomy" id="2740835"/>
    <lineage>
        <taxon>Eukaryota</taxon>
        <taxon>Metazoa</taxon>
        <taxon>Ecdysozoa</taxon>
        <taxon>Arthropoda</taxon>
        <taxon>Chelicerata</taxon>
        <taxon>Arachnida</taxon>
        <taxon>Araneae</taxon>
        <taxon>Araneomorphae</taxon>
        <taxon>Entelegynae</taxon>
        <taxon>Araneoidea</taxon>
        <taxon>Nephilidae</taxon>
        <taxon>Trichonephila</taxon>
    </lineage>
</organism>
<proteinExistence type="predicted"/>
<feature type="non-terminal residue" evidence="2">
    <location>
        <position position="1"/>
    </location>
</feature>
<evidence type="ECO:0000313" key="3">
    <source>
        <dbReference type="Proteomes" id="UP000887116"/>
    </source>
</evidence>
<dbReference type="AlphaFoldDB" id="A0A8X6HH82"/>
<evidence type="ECO:0000313" key="2">
    <source>
        <dbReference type="EMBL" id="GFR03019.1"/>
    </source>
</evidence>
<dbReference type="OrthoDB" id="10256043at2759"/>
<protein>
    <submittedName>
        <fullName evidence="2">Uncharacterized protein</fullName>
    </submittedName>
</protein>
<sequence>DEDDDSDDINDRSLRSSLKSEQSHLIVWQIPLPSTTPSH</sequence>